<dbReference type="GO" id="GO:0016760">
    <property type="term" value="F:cellulose synthase (UDP-forming) activity"/>
    <property type="evidence" value="ECO:0007669"/>
    <property type="project" value="UniProtKB-EC"/>
</dbReference>
<dbReference type="Pfam" id="PF03552">
    <property type="entry name" value="Cellulose_synt"/>
    <property type="match status" value="1"/>
</dbReference>
<comment type="function">
    <text evidence="16">Catalytic subunit of cellulose synthase. It polymerizes uridine 5'-diphosphate glucose to cellulose.</text>
</comment>
<dbReference type="OrthoDB" id="9806824at2"/>
<dbReference type="KEGG" id="part:PARC_a2885"/>
<dbReference type="NCBIfam" id="NF008558">
    <property type="entry name" value="PRK11498.1"/>
    <property type="match status" value="1"/>
</dbReference>
<dbReference type="PANTHER" id="PTHR43867:SF2">
    <property type="entry name" value="CELLULOSE SYNTHASE CATALYTIC SUBUNIT A [UDP-FORMING]"/>
    <property type="match status" value="1"/>
</dbReference>
<keyword evidence="9 16" id="KW-0328">Glycosyltransferase</keyword>
<evidence type="ECO:0000256" key="2">
    <source>
        <dbReference type="ARBA" id="ARBA00005186"/>
    </source>
</evidence>
<evidence type="ECO:0000256" key="10">
    <source>
        <dbReference type="ARBA" id="ARBA00022679"/>
    </source>
</evidence>
<dbReference type="InterPro" id="IPR003919">
    <property type="entry name" value="Cell_synth_A"/>
</dbReference>
<evidence type="ECO:0000256" key="1">
    <source>
        <dbReference type="ARBA" id="ARBA00004429"/>
    </source>
</evidence>
<evidence type="ECO:0000256" key="3">
    <source>
        <dbReference type="ARBA" id="ARBA00006739"/>
    </source>
</evidence>
<evidence type="ECO:0000256" key="9">
    <source>
        <dbReference type="ARBA" id="ARBA00022676"/>
    </source>
</evidence>
<dbReference type="EC" id="2.4.1.12" evidence="4 16"/>
<evidence type="ECO:0000256" key="7">
    <source>
        <dbReference type="ARBA" id="ARBA00022519"/>
    </source>
</evidence>
<feature type="transmembrane region" description="Helical" evidence="16">
    <location>
        <begin position="176"/>
        <end position="195"/>
    </location>
</feature>
<feature type="transmembrane region" description="Helical" evidence="16">
    <location>
        <begin position="665"/>
        <end position="685"/>
    </location>
</feature>
<feature type="transmembrane region" description="Helical" evidence="16">
    <location>
        <begin position="201"/>
        <end position="216"/>
    </location>
</feature>
<dbReference type="EMBL" id="CP011025">
    <property type="protein sequence ID" value="ATC87326.1"/>
    <property type="molecule type" value="Genomic_DNA"/>
</dbReference>
<evidence type="ECO:0000256" key="8">
    <source>
        <dbReference type="ARBA" id="ARBA00022636"/>
    </source>
</evidence>
<dbReference type="CDD" id="cd06421">
    <property type="entry name" value="CESA_CelA_like"/>
    <property type="match status" value="1"/>
</dbReference>
<comment type="pathway">
    <text evidence="2 16">Glycan metabolism; bacterial cellulose biosynthesis.</text>
</comment>
<name>A0A290S5F3_9GAMM</name>
<feature type="transmembrane region" description="Helical" evidence="16">
    <location>
        <begin position="85"/>
        <end position="108"/>
    </location>
</feature>
<comment type="catalytic activity">
    <reaction evidence="15 16">
        <text>[(1-&gt;4)-beta-D-glucosyl](n) + UDP-alpha-D-glucose = [(1-&gt;4)-beta-D-glucosyl](n+1) + UDP + H(+)</text>
        <dbReference type="Rhea" id="RHEA:19929"/>
        <dbReference type="Rhea" id="RHEA-COMP:10033"/>
        <dbReference type="Rhea" id="RHEA-COMP:10034"/>
        <dbReference type="ChEBI" id="CHEBI:15378"/>
        <dbReference type="ChEBI" id="CHEBI:18246"/>
        <dbReference type="ChEBI" id="CHEBI:58223"/>
        <dbReference type="ChEBI" id="CHEBI:58885"/>
        <dbReference type="EC" id="2.4.1.12"/>
    </reaction>
</comment>
<evidence type="ECO:0000256" key="4">
    <source>
        <dbReference type="ARBA" id="ARBA00012539"/>
    </source>
</evidence>
<keyword evidence="14 16" id="KW-0472">Membrane</keyword>
<feature type="domain" description="PilZ" evidence="18">
    <location>
        <begin position="720"/>
        <end position="816"/>
    </location>
</feature>
<evidence type="ECO:0000259" key="17">
    <source>
        <dbReference type="Pfam" id="PF00535"/>
    </source>
</evidence>
<dbReference type="InterPro" id="IPR050321">
    <property type="entry name" value="Glycosyltr_2/OpgH_subfam"/>
</dbReference>
<gene>
    <name evidence="19" type="primary">bcsA</name>
    <name evidence="19" type="ORF">PARC_a2885</name>
</gene>
<evidence type="ECO:0000313" key="19">
    <source>
        <dbReference type="EMBL" id="ATC87326.1"/>
    </source>
</evidence>
<dbReference type="SUPFAM" id="SSF141371">
    <property type="entry name" value="PilZ domain-like"/>
    <property type="match status" value="1"/>
</dbReference>
<feature type="transmembrane region" description="Helical" evidence="16">
    <location>
        <begin position="579"/>
        <end position="599"/>
    </location>
</feature>
<dbReference type="InterPro" id="IPR009875">
    <property type="entry name" value="PilZ_domain"/>
</dbReference>
<evidence type="ECO:0000256" key="11">
    <source>
        <dbReference type="ARBA" id="ARBA00022692"/>
    </source>
</evidence>
<reference evidence="19 20" key="1">
    <citation type="journal article" date="2012" name="J. Bacteriol.">
        <title>Genome sequences of type strains of seven species of the marine bacterium Pseudoalteromonas.</title>
        <authorList>
            <person name="Xie B.B."/>
            <person name="Shu Y.L."/>
            <person name="Qin Q.L."/>
            <person name="Rong J.C."/>
            <person name="Zhang X.Y."/>
            <person name="Chen X.L."/>
            <person name="Shi M."/>
            <person name="He H.L."/>
            <person name="Zhou B.C."/>
            <person name="Zhang Y.Z."/>
        </authorList>
    </citation>
    <scope>NUCLEOTIDE SEQUENCE [LARGE SCALE GENOMIC DNA]</scope>
    <source>
        <strain evidence="19 20">A 37-1-2</strain>
    </source>
</reference>
<comment type="similarity">
    <text evidence="3">Belongs to the glycosyltransferase 2 family.</text>
</comment>
<dbReference type="PRINTS" id="PR01439">
    <property type="entry name" value="CELLSNTHASEA"/>
</dbReference>
<dbReference type="SUPFAM" id="SSF53448">
    <property type="entry name" value="Nucleotide-diphospho-sugar transferases"/>
    <property type="match status" value="1"/>
</dbReference>
<dbReference type="Gene3D" id="2.40.10.220">
    <property type="entry name" value="predicted glycosyltransferase like domains"/>
    <property type="match status" value="1"/>
</dbReference>
<feature type="transmembrane region" description="Helical" evidence="16">
    <location>
        <begin position="223"/>
        <end position="242"/>
    </location>
</feature>
<comment type="cofactor">
    <cofactor evidence="16">
        <name>Mg(2+)</name>
        <dbReference type="ChEBI" id="CHEBI:18420"/>
    </cofactor>
</comment>
<dbReference type="Proteomes" id="UP000016505">
    <property type="component" value="Chromosome I"/>
</dbReference>
<keyword evidence="13 16" id="KW-1133">Transmembrane helix</keyword>
<keyword evidence="11 16" id="KW-0812">Transmembrane</keyword>
<dbReference type="GO" id="GO:0035438">
    <property type="term" value="F:cyclic-di-GMP binding"/>
    <property type="evidence" value="ECO:0007669"/>
    <property type="project" value="InterPro"/>
</dbReference>
<feature type="transmembrane region" description="Helical" evidence="16">
    <location>
        <begin position="254"/>
        <end position="278"/>
    </location>
</feature>
<evidence type="ECO:0000256" key="14">
    <source>
        <dbReference type="ARBA" id="ARBA00023136"/>
    </source>
</evidence>
<dbReference type="NCBIfam" id="TIGR03030">
    <property type="entry name" value="CelA"/>
    <property type="match status" value="1"/>
</dbReference>
<evidence type="ECO:0000256" key="5">
    <source>
        <dbReference type="ARBA" id="ARBA00018714"/>
    </source>
</evidence>
<dbReference type="InterPro" id="IPR001173">
    <property type="entry name" value="Glyco_trans_2-like"/>
</dbReference>
<feature type="domain" description="Glycosyltransferase 2-like" evidence="17">
    <location>
        <begin position="303"/>
        <end position="472"/>
    </location>
</feature>
<feature type="transmembrane region" description="Helical" evidence="16">
    <location>
        <begin position="548"/>
        <end position="573"/>
    </location>
</feature>
<accession>A0A290S5F3</accession>
<evidence type="ECO:0000256" key="12">
    <source>
        <dbReference type="ARBA" id="ARBA00022916"/>
    </source>
</evidence>
<dbReference type="GO" id="GO:0030244">
    <property type="term" value="P:cellulose biosynthetic process"/>
    <property type="evidence" value="ECO:0007669"/>
    <property type="project" value="UniProtKB-KW"/>
</dbReference>
<protein>
    <recommendedName>
        <fullName evidence="5 16">Cellulose synthase catalytic subunit [UDP-forming]</fullName>
        <ecNumber evidence="4 16">2.4.1.12</ecNumber>
    </recommendedName>
</protein>
<proteinExistence type="inferred from homology"/>
<feature type="transmembrane region" description="Helical" evidence="16">
    <location>
        <begin position="691"/>
        <end position="716"/>
    </location>
</feature>
<keyword evidence="12 16" id="KW-0135">Cellulose biosynthesis</keyword>
<dbReference type="PANTHER" id="PTHR43867">
    <property type="entry name" value="CELLULOSE SYNTHASE CATALYTIC SUBUNIT A [UDP-FORMING]"/>
    <property type="match status" value="1"/>
</dbReference>
<comment type="subcellular location">
    <subcellularLocation>
        <location evidence="1">Cell inner membrane</location>
        <topology evidence="1">Multi-pass membrane protein</topology>
    </subcellularLocation>
</comment>
<evidence type="ECO:0000256" key="6">
    <source>
        <dbReference type="ARBA" id="ARBA00022475"/>
    </source>
</evidence>
<dbReference type="Pfam" id="PF07238">
    <property type="entry name" value="PilZ"/>
    <property type="match status" value="1"/>
</dbReference>
<dbReference type="UniPathway" id="UPA00694"/>
<sequence length="889" mass="101878">MSITLFYQRPIHSTLYLLLSILFTNKLVRYILFKFHSYFNQHKVNVIEAFLMPFITLLSSLFINIKQHKISFEFTLYDYYPHLRLPYRTYIYSNILRFVIQSIFLVFFKNQLKPSSVKEDAINYFYGGVSFLLRQLRWFDLKLGKLLKRLLSKNKKGPKKSATKAIADARVWQNKLVKYVILAFILFLLAIFITIPFSLEAQAIFISFILLVAYALKRVKGQMATIVMITLSVTTSSRYLWWRYTETLNWDDPLALALGGGLLLAETYAWLVLILGFFQTINPLERKPIPLPKNTDLWPTVDVYIPTYNEPLSVVRPTTLAALSIDWPADKLNVYILDDGKRSEFKEFAEEIGVGYLARSDNNHAKAGNMNSAMRYTDGEYIAIFDCDHVPARSFLQMTMGQFLKDSKVCLVQTPHHFFSADPFERNLNNHSQIPNENMLFYGLIQDGNDMWDATFFCGSCAVLKRAALDDIGGFAFETVTEDAHTALRMQRAGYKTAYINIPQAAGLATDSLSAHIGQRIRWARGMAQIFRLDNPLMGKGLSFPQRLCYINAMLHFLSGIPRIVFLTAPLALIYFNAYIIYAPFIAIFIYVVPTLIQIKATNSRIQGKYRYSFWGEVYESVLAWYILKPTTVALFNPNKGKFNVTEKGGLNDEEHYDWGISKPYLILLLINLLGIIVGVLRLFLGDSSQIGVLIISMGWAFYNIIILGAAVAVAAEARQVRHSHRIKANFPAGVRLANGHTLKVKITDYSDNGVGIETEHAHLCRVNDKIELLMSRGNKQFSFTTYVCNTRKKQIGLTLKDLSLEKQRAFIQCTFSRADAWLDWQNNFRHDRPSYSFKEVQKTSLRGFSNLLFHAPRALQPIIKFMTNTVIYINSFTPKKPIVHNNYD</sequence>
<evidence type="ECO:0000256" key="15">
    <source>
        <dbReference type="ARBA" id="ARBA00048682"/>
    </source>
</evidence>
<keyword evidence="10 16" id="KW-0808">Transferase</keyword>
<dbReference type="InterPro" id="IPR029044">
    <property type="entry name" value="Nucleotide-diphossugar_trans"/>
</dbReference>
<dbReference type="Gene3D" id="3.90.550.10">
    <property type="entry name" value="Spore Coat Polysaccharide Biosynthesis Protein SpsA, Chain A"/>
    <property type="match status" value="1"/>
</dbReference>
<dbReference type="GO" id="GO:0005886">
    <property type="term" value="C:plasma membrane"/>
    <property type="evidence" value="ECO:0007669"/>
    <property type="project" value="UniProtKB-SubCell"/>
</dbReference>
<evidence type="ECO:0000256" key="16">
    <source>
        <dbReference type="RuleBase" id="RU365020"/>
    </source>
</evidence>
<keyword evidence="6 16" id="KW-1003">Cell membrane</keyword>
<dbReference type="RefSeq" id="WP_010555123.1">
    <property type="nucleotide sequence ID" value="NZ_CP011025.1"/>
</dbReference>
<feature type="transmembrane region" description="Helical" evidence="16">
    <location>
        <begin position="44"/>
        <end position="65"/>
    </location>
</feature>
<organism evidence="19 20">
    <name type="scientific">Pseudoalteromonas arctica A 37-1-2</name>
    <dbReference type="NCBI Taxonomy" id="1117313"/>
    <lineage>
        <taxon>Bacteria</taxon>
        <taxon>Pseudomonadati</taxon>
        <taxon>Pseudomonadota</taxon>
        <taxon>Gammaproteobacteria</taxon>
        <taxon>Alteromonadales</taxon>
        <taxon>Pseudoalteromonadaceae</taxon>
        <taxon>Pseudoalteromonas</taxon>
    </lineage>
</organism>
<feature type="transmembrane region" description="Helical" evidence="16">
    <location>
        <begin position="15"/>
        <end position="32"/>
    </location>
</feature>
<dbReference type="InterPro" id="IPR005150">
    <property type="entry name" value="Cellulose_synth"/>
</dbReference>
<keyword evidence="7 16" id="KW-0997">Cell inner membrane</keyword>
<dbReference type="GO" id="GO:0006011">
    <property type="term" value="P:UDP-alpha-D-glucose metabolic process"/>
    <property type="evidence" value="ECO:0007669"/>
    <property type="project" value="InterPro"/>
</dbReference>
<evidence type="ECO:0000259" key="18">
    <source>
        <dbReference type="Pfam" id="PF07238"/>
    </source>
</evidence>
<dbReference type="AlphaFoldDB" id="A0A290S5F3"/>
<evidence type="ECO:0000313" key="20">
    <source>
        <dbReference type="Proteomes" id="UP000016505"/>
    </source>
</evidence>
<evidence type="ECO:0000256" key="13">
    <source>
        <dbReference type="ARBA" id="ARBA00022989"/>
    </source>
</evidence>
<dbReference type="Pfam" id="PF00535">
    <property type="entry name" value="Glycos_transf_2"/>
    <property type="match status" value="1"/>
</dbReference>
<keyword evidence="8 16" id="KW-0973">c-di-GMP</keyword>